<organism evidence="3">
    <name type="scientific">Cylas formicarius</name>
    <name type="common">Sweet potato weevil</name>
    <name type="synonym">Attelabus formicarius</name>
    <dbReference type="NCBI Taxonomy" id="197179"/>
    <lineage>
        <taxon>Eukaryota</taxon>
        <taxon>Metazoa</taxon>
        <taxon>Ecdysozoa</taxon>
        <taxon>Arthropoda</taxon>
        <taxon>Hexapoda</taxon>
        <taxon>Insecta</taxon>
        <taxon>Pterygota</taxon>
        <taxon>Neoptera</taxon>
        <taxon>Endopterygota</taxon>
        <taxon>Coleoptera</taxon>
        <taxon>Polyphaga</taxon>
        <taxon>Cucujiformia</taxon>
        <taxon>Brentidae</taxon>
        <taxon>Cyladinae</taxon>
        <taxon>Cylas</taxon>
    </lineage>
</organism>
<dbReference type="AlphaFoldDB" id="A0A6B7MDN7"/>
<dbReference type="PANTHER" id="PTHR11857">
    <property type="entry name" value="ODORANT BINDING PROTEIN-RELATED"/>
    <property type="match status" value="1"/>
</dbReference>
<dbReference type="InterPro" id="IPR036728">
    <property type="entry name" value="PBP_GOBP_sf"/>
</dbReference>
<dbReference type="Pfam" id="PF01395">
    <property type="entry name" value="PBP_GOBP"/>
    <property type="match status" value="1"/>
</dbReference>
<dbReference type="GO" id="GO:0005549">
    <property type="term" value="F:odorant binding"/>
    <property type="evidence" value="ECO:0007669"/>
    <property type="project" value="InterPro"/>
</dbReference>
<feature type="signal peptide" evidence="2">
    <location>
        <begin position="1"/>
        <end position="17"/>
    </location>
</feature>
<keyword evidence="1 2" id="KW-0732">Signal</keyword>
<sequence length="148" mass="16655">MKYYFGFLMCLAMGANALDQEIVEEILEEIQRVGVECIKETSAAQSDIAELMAKKMPSTHEGKCMLFCFSKHYNMMNDDGSLVANGIESWEKIKNNDAELYEKIVQIHKTCHDSAVIDEDPCETATSLAKCGMEEARKAGLHEQFAEF</sequence>
<protein>
    <submittedName>
        <fullName evidence="3">Odorant binding protein</fullName>
    </submittedName>
</protein>
<dbReference type="Gene3D" id="1.10.238.20">
    <property type="entry name" value="Pheromone/general odorant binding protein domain"/>
    <property type="match status" value="1"/>
</dbReference>
<dbReference type="SMART" id="SM00708">
    <property type="entry name" value="PhBP"/>
    <property type="match status" value="1"/>
</dbReference>
<evidence type="ECO:0000313" key="3">
    <source>
        <dbReference type="EMBL" id="QFO46783.1"/>
    </source>
</evidence>
<proteinExistence type="evidence at transcript level"/>
<dbReference type="InterPro" id="IPR006170">
    <property type="entry name" value="PBP/GOBP"/>
</dbReference>
<feature type="chain" id="PRO_5025465611" evidence="2">
    <location>
        <begin position="18"/>
        <end position="148"/>
    </location>
</feature>
<evidence type="ECO:0000256" key="2">
    <source>
        <dbReference type="SAM" id="SignalP"/>
    </source>
</evidence>
<dbReference type="EMBL" id="MH716483">
    <property type="protein sequence ID" value="QFO46783.1"/>
    <property type="molecule type" value="mRNA"/>
</dbReference>
<dbReference type="GO" id="GO:0005615">
    <property type="term" value="C:extracellular space"/>
    <property type="evidence" value="ECO:0007669"/>
    <property type="project" value="TreeGrafter"/>
</dbReference>
<dbReference type="GO" id="GO:0007608">
    <property type="term" value="P:sensory perception of smell"/>
    <property type="evidence" value="ECO:0007669"/>
    <property type="project" value="TreeGrafter"/>
</dbReference>
<dbReference type="SUPFAM" id="SSF47565">
    <property type="entry name" value="Insect pheromone/odorant-binding proteins"/>
    <property type="match status" value="1"/>
</dbReference>
<dbReference type="CDD" id="cd23992">
    <property type="entry name" value="PBP_GOBP"/>
    <property type="match status" value="1"/>
</dbReference>
<reference evidence="3" key="1">
    <citation type="submission" date="2018-08" db="EMBL/GenBank/DDBJ databases">
        <title>Functional characterizations of odorant binding protein from Cylas formicarius (Fabricius).</title>
        <authorList>
            <person name="Hua J."/>
            <person name="Chen T."/>
            <person name="Huang Y."/>
            <person name="Li Y."/>
            <person name="Wu C."/>
            <person name="Li H."/>
            <person name="Chen K."/>
            <person name="Li Z."/>
            <person name="Ma D."/>
        </authorList>
    </citation>
    <scope>NUCLEOTIDE SEQUENCE</scope>
</reference>
<name>A0A6B7MDN7_CYLFO</name>
<accession>A0A6B7MDN7</accession>
<dbReference type="PANTHER" id="PTHR11857:SF42">
    <property type="entry name" value="GENERAL ODORANT-BINDING PROTEIN 19D-RELATED"/>
    <property type="match status" value="1"/>
</dbReference>
<gene>
    <name evidence="3" type="primary">OBP19</name>
</gene>
<evidence type="ECO:0000256" key="1">
    <source>
        <dbReference type="ARBA" id="ARBA00022729"/>
    </source>
</evidence>